<dbReference type="EMBL" id="ACCL02000004">
    <property type="protein sequence ID" value="EET61806.1"/>
    <property type="molecule type" value="Genomic_DNA"/>
</dbReference>
<dbReference type="STRING" id="168384.SAMN05660368_00633"/>
<comment type="similarity">
    <text evidence="2">Belongs to the aspartate/ornithine carbamoyltransferase superfamily.</text>
</comment>
<sequence length="299" mass="34157">MLSERQFRKISLKQIESSMEVSVLKSLIRLTDYNVNDIYDIFALTDEVRKGKYRGLLKGKSVILFFPDSSIRTRVTFEKGIYLLGGQSILFPMETLDKKEDIRDVCGYLNNWADLVIVRHKDIHLLEQISACLRVPVINAMTDVNHPCEVLADMYTLSKIRKDFIKDSFLFVGERGNIGLAWKEASEVMGFSLEQCCGIGYEIEGLTTYNNIRDAVMGKDIVCTDPLPAKALVDFKECHVTTDVMKMANDGAILNPCPPFYRGEEVSEEVIESDYFVGYEFKKYLLEVQQAIMIYCLTR</sequence>
<feature type="domain" description="Aspartate/ornithine carbamoyltransferase Asp/Orn-binding" evidence="3">
    <location>
        <begin position="207"/>
        <end position="295"/>
    </location>
</feature>
<dbReference type="SUPFAM" id="SSF53671">
    <property type="entry name" value="Aspartate/ornithine carbamoyltransferase"/>
    <property type="match status" value="1"/>
</dbReference>
<dbReference type="Gene3D" id="3.40.50.1370">
    <property type="entry name" value="Aspartate/ornithine carbamoyltransferase"/>
    <property type="match status" value="2"/>
</dbReference>
<dbReference type="PRINTS" id="PR00100">
    <property type="entry name" value="AOTCASE"/>
</dbReference>
<dbReference type="InterPro" id="IPR006130">
    <property type="entry name" value="Asp/Orn_carbamoylTrfase"/>
</dbReference>
<dbReference type="Pfam" id="PF02729">
    <property type="entry name" value="OTCace_N"/>
    <property type="match status" value="1"/>
</dbReference>
<dbReference type="eggNOG" id="COG0078">
    <property type="taxonomic scope" value="Bacteria"/>
</dbReference>
<gene>
    <name evidence="5" type="ORF">BRYFOR_05998</name>
</gene>
<dbReference type="InterPro" id="IPR002292">
    <property type="entry name" value="Orn/put_carbamltrans"/>
</dbReference>
<evidence type="ECO:0000259" key="3">
    <source>
        <dbReference type="Pfam" id="PF00185"/>
    </source>
</evidence>
<evidence type="ECO:0000259" key="4">
    <source>
        <dbReference type="Pfam" id="PF02729"/>
    </source>
</evidence>
<evidence type="ECO:0000256" key="2">
    <source>
        <dbReference type="RuleBase" id="RU003634"/>
    </source>
</evidence>
<proteinExistence type="inferred from homology"/>
<dbReference type="GO" id="GO:0016597">
    <property type="term" value="F:amino acid binding"/>
    <property type="evidence" value="ECO:0007669"/>
    <property type="project" value="InterPro"/>
</dbReference>
<evidence type="ECO:0000313" key="5">
    <source>
        <dbReference type="EMBL" id="EET61806.1"/>
    </source>
</evidence>
<evidence type="ECO:0000313" key="6">
    <source>
        <dbReference type="Proteomes" id="UP000005561"/>
    </source>
</evidence>
<dbReference type="Proteomes" id="UP000005561">
    <property type="component" value="Unassembled WGS sequence"/>
</dbReference>
<organism evidence="5 6">
    <name type="scientific">Marvinbryantia formatexigens DSM 14469</name>
    <dbReference type="NCBI Taxonomy" id="478749"/>
    <lineage>
        <taxon>Bacteria</taxon>
        <taxon>Bacillati</taxon>
        <taxon>Bacillota</taxon>
        <taxon>Clostridia</taxon>
        <taxon>Lachnospirales</taxon>
        <taxon>Lachnospiraceae</taxon>
        <taxon>Marvinbryantia</taxon>
    </lineage>
</organism>
<dbReference type="GO" id="GO:0004585">
    <property type="term" value="F:ornithine carbamoyltransferase activity"/>
    <property type="evidence" value="ECO:0007669"/>
    <property type="project" value="UniProtKB-ARBA"/>
</dbReference>
<reference evidence="5" key="1">
    <citation type="submission" date="2009-07" db="EMBL/GenBank/DDBJ databases">
        <authorList>
            <person name="Weinstock G."/>
            <person name="Sodergren E."/>
            <person name="Clifton S."/>
            <person name="Fulton L."/>
            <person name="Fulton B."/>
            <person name="Courtney L."/>
            <person name="Fronick C."/>
            <person name="Harrison M."/>
            <person name="Strong C."/>
            <person name="Farmer C."/>
            <person name="Delahaunty K."/>
            <person name="Markovic C."/>
            <person name="Hall O."/>
            <person name="Minx P."/>
            <person name="Tomlinson C."/>
            <person name="Mitreva M."/>
            <person name="Nelson J."/>
            <person name="Hou S."/>
            <person name="Wollam A."/>
            <person name="Pepin K.H."/>
            <person name="Johnson M."/>
            <person name="Bhonagiri V."/>
            <person name="Nash W.E."/>
            <person name="Warren W."/>
            <person name="Chinwalla A."/>
            <person name="Mardis E.R."/>
            <person name="Wilson R.K."/>
        </authorList>
    </citation>
    <scope>NUCLEOTIDE SEQUENCE [LARGE SCALE GENOMIC DNA]</scope>
    <source>
        <strain evidence="5">DSM 14469</strain>
    </source>
</reference>
<dbReference type="GO" id="GO:0019240">
    <property type="term" value="P:citrulline biosynthetic process"/>
    <property type="evidence" value="ECO:0007669"/>
    <property type="project" value="TreeGrafter"/>
</dbReference>
<name>C6LBK3_9FIRM</name>
<dbReference type="InterPro" id="IPR006131">
    <property type="entry name" value="Asp_carbamoyltransf_Asp/Orn-bd"/>
</dbReference>
<protein>
    <submittedName>
        <fullName evidence="5">Aspartate/ornithine carbamoyltransferase, carbamoyl-P binding domain protein</fullName>
    </submittedName>
</protein>
<dbReference type="Pfam" id="PF00185">
    <property type="entry name" value="OTCace"/>
    <property type="match status" value="1"/>
</dbReference>
<comment type="caution">
    <text evidence="5">The sequence shown here is derived from an EMBL/GenBank/DDBJ whole genome shotgun (WGS) entry which is preliminary data.</text>
</comment>
<dbReference type="AlphaFoldDB" id="C6LBK3"/>
<keyword evidence="1 2" id="KW-0808">Transferase</keyword>
<dbReference type="PRINTS" id="PR00102">
    <property type="entry name" value="OTCASE"/>
</dbReference>
<evidence type="ECO:0000256" key="1">
    <source>
        <dbReference type="ARBA" id="ARBA00022679"/>
    </source>
</evidence>
<dbReference type="PANTHER" id="PTHR45753">
    <property type="entry name" value="ORNITHINE CARBAMOYLTRANSFERASE, MITOCHONDRIAL"/>
    <property type="match status" value="1"/>
</dbReference>
<dbReference type="InterPro" id="IPR006132">
    <property type="entry name" value="Asp/Orn_carbamoyltranf_P-bd"/>
</dbReference>
<feature type="domain" description="Aspartate/ornithine carbamoyltransferase carbamoyl-P binding" evidence="4">
    <location>
        <begin position="25"/>
        <end position="158"/>
    </location>
</feature>
<keyword evidence="6" id="KW-1185">Reference proteome</keyword>
<accession>C6LBK3</accession>
<dbReference type="GO" id="GO:0042450">
    <property type="term" value="P:L-arginine biosynthetic process via ornithine"/>
    <property type="evidence" value="ECO:0007669"/>
    <property type="project" value="TreeGrafter"/>
</dbReference>
<dbReference type="PANTHER" id="PTHR45753:SF3">
    <property type="entry name" value="ORNITHINE TRANSCARBAMYLASE, MITOCHONDRIAL"/>
    <property type="match status" value="1"/>
</dbReference>
<dbReference type="InterPro" id="IPR036901">
    <property type="entry name" value="Asp/Orn_carbamoylTrfase_sf"/>
</dbReference>